<keyword evidence="1" id="KW-1133">Transmembrane helix</keyword>
<accession>A0A0H4VK15</accession>
<dbReference type="EMBL" id="CP011310">
    <property type="protein sequence ID" value="AKQ43211.2"/>
    <property type="molecule type" value="Genomic_DNA"/>
</dbReference>
<reference evidence="3 4" key="1">
    <citation type="journal article" date="2015" name="Int. J. Syst. Evol. Microbiol.">
        <title>Erythrobacter atlanticus sp. nov., a bacterium from ocean sediment able to degrade polycyclic aromatic hydrocarbons.</title>
        <authorList>
            <person name="Zhuang L."/>
            <person name="Liu Y."/>
            <person name="Wang L."/>
            <person name="Wang W."/>
            <person name="Shao Z."/>
        </authorList>
    </citation>
    <scope>NUCLEOTIDE SEQUENCE [LARGE SCALE GENOMIC DNA]</scope>
    <source>
        <strain evidence="4">s21-N3</strain>
    </source>
</reference>
<evidence type="ECO:0000313" key="3">
    <source>
        <dbReference type="EMBL" id="AKQ43211.2"/>
    </source>
</evidence>
<sequence length="252" mass="27987">MIGAILGVMILHPVTSVIYWYEFGGVGDGATGNPASLALDRLATAFQFEMLPMSLTFAAIGGVIGLAFGAYHMRLMRERSRVRYLEHELNEELPLLIARGEGEQLEFKSSFRWDRQQQQVNRNLQKVIVKTIAGFPNHEGGTLLIGVEDSGEIAGIEADLQTLKHANPDGFERLLMDVAKDGLGGNSCALIHCRFHQLSEQTVCRVIIEKSLDPIYFTDNGVARFMLRAGNSTRELDVREAHAHLHQRGRTS</sequence>
<dbReference type="AlphaFoldDB" id="A0A0H4VK15"/>
<keyword evidence="4" id="KW-1185">Reference proteome</keyword>
<dbReference type="Pfam" id="PF04326">
    <property type="entry name" value="SLFN_AlbA_2"/>
    <property type="match status" value="1"/>
</dbReference>
<name>A0A0H4VK15_9SPHN</name>
<proteinExistence type="predicted"/>
<dbReference type="InterPro" id="IPR007421">
    <property type="entry name" value="Schlafen_AlbA_2_dom"/>
</dbReference>
<dbReference type="PANTHER" id="PTHR30595">
    <property type="entry name" value="GLPR-RELATED TRANSCRIPTIONAL REPRESSOR"/>
    <property type="match status" value="1"/>
</dbReference>
<evidence type="ECO:0000256" key="1">
    <source>
        <dbReference type="SAM" id="Phobius"/>
    </source>
</evidence>
<keyword evidence="1" id="KW-0812">Transmembrane</keyword>
<reference evidence="4" key="2">
    <citation type="submission" date="2015-04" db="EMBL/GenBank/DDBJ databases">
        <title>The complete genome sequence of Erythrobacter sp. s21-N3.</title>
        <authorList>
            <person name="Zhuang L."/>
            <person name="Liu Y."/>
            <person name="Shao Z."/>
        </authorList>
    </citation>
    <scope>NUCLEOTIDE SEQUENCE [LARGE SCALE GENOMIC DNA]</scope>
    <source>
        <strain evidence="4">s21-N3</strain>
    </source>
</reference>
<dbReference type="KEGG" id="ery:CP97_05825"/>
<dbReference type="InterPro" id="IPR038461">
    <property type="entry name" value="Schlafen_AlbA_2_dom_sf"/>
</dbReference>
<dbReference type="Proteomes" id="UP000059113">
    <property type="component" value="Chromosome"/>
</dbReference>
<feature type="domain" description="Schlafen AlbA-2" evidence="2">
    <location>
        <begin position="101"/>
        <end position="236"/>
    </location>
</feature>
<protein>
    <submittedName>
        <fullName evidence="3">ATPase AAA</fullName>
    </submittedName>
</protein>
<evidence type="ECO:0000313" key="4">
    <source>
        <dbReference type="Proteomes" id="UP000059113"/>
    </source>
</evidence>
<organism evidence="3 4">
    <name type="scientific">Aurantiacibacter atlanticus</name>
    <dbReference type="NCBI Taxonomy" id="1648404"/>
    <lineage>
        <taxon>Bacteria</taxon>
        <taxon>Pseudomonadati</taxon>
        <taxon>Pseudomonadota</taxon>
        <taxon>Alphaproteobacteria</taxon>
        <taxon>Sphingomonadales</taxon>
        <taxon>Erythrobacteraceae</taxon>
        <taxon>Aurantiacibacter</taxon>
    </lineage>
</organism>
<dbReference type="STRING" id="1648404.CP97_05825"/>
<dbReference type="Gene3D" id="3.30.950.30">
    <property type="entry name" value="Schlafen, AAA domain"/>
    <property type="match status" value="1"/>
</dbReference>
<feature type="transmembrane region" description="Helical" evidence="1">
    <location>
        <begin position="50"/>
        <end position="71"/>
    </location>
</feature>
<gene>
    <name evidence="3" type="ORF">CP97_05825</name>
</gene>
<dbReference type="PANTHER" id="PTHR30595:SF6">
    <property type="entry name" value="SCHLAFEN ALBA-2 DOMAIN-CONTAINING PROTEIN"/>
    <property type="match status" value="1"/>
</dbReference>
<evidence type="ECO:0000259" key="2">
    <source>
        <dbReference type="Pfam" id="PF04326"/>
    </source>
</evidence>
<keyword evidence="1" id="KW-0472">Membrane</keyword>